<keyword evidence="3" id="KW-1185">Reference proteome</keyword>
<evidence type="ECO:0000259" key="1">
    <source>
        <dbReference type="Pfam" id="PF03184"/>
    </source>
</evidence>
<feature type="non-terminal residue" evidence="2">
    <location>
        <position position="88"/>
    </location>
</feature>
<dbReference type="AlphaFoldDB" id="A0A4Y2W9S9"/>
<evidence type="ECO:0000313" key="3">
    <source>
        <dbReference type="Proteomes" id="UP000499080"/>
    </source>
</evidence>
<evidence type="ECO:0000313" key="2">
    <source>
        <dbReference type="EMBL" id="GBO32930.1"/>
    </source>
</evidence>
<gene>
    <name evidence="2" type="ORF">AVEN_6333_1</name>
</gene>
<reference evidence="2 3" key="1">
    <citation type="journal article" date="2019" name="Sci. Rep.">
        <title>Orb-weaving spider Araneus ventricosus genome elucidates the spidroin gene catalogue.</title>
        <authorList>
            <person name="Kono N."/>
            <person name="Nakamura H."/>
            <person name="Ohtoshi R."/>
            <person name="Moran D.A.P."/>
            <person name="Shinohara A."/>
            <person name="Yoshida Y."/>
            <person name="Fujiwara M."/>
            <person name="Mori M."/>
            <person name="Tomita M."/>
            <person name="Arakawa K."/>
        </authorList>
    </citation>
    <scope>NUCLEOTIDE SEQUENCE [LARGE SCALE GENOMIC DNA]</scope>
</reference>
<proteinExistence type="predicted"/>
<accession>A0A4Y2W9S9</accession>
<dbReference type="Proteomes" id="UP000499080">
    <property type="component" value="Unassembled WGS sequence"/>
</dbReference>
<sequence>MDNAPAHPDVETLNAENINCIFMPRNITTILQSMDQGVIESMKRHYRKQLLSKFFLEDDDGEEEAECRIVQFLRALTLKDCVYMINEA</sequence>
<feature type="domain" description="DDE-1" evidence="1">
    <location>
        <begin position="1"/>
        <end position="76"/>
    </location>
</feature>
<comment type="caution">
    <text evidence="2">The sequence shown here is derived from an EMBL/GenBank/DDBJ whole genome shotgun (WGS) entry which is preliminary data.</text>
</comment>
<name>A0A4Y2W9S9_ARAVE</name>
<dbReference type="EMBL" id="BGPR01056437">
    <property type="protein sequence ID" value="GBO32930.1"/>
    <property type="molecule type" value="Genomic_DNA"/>
</dbReference>
<dbReference type="OrthoDB" id="6428588at2759"/>
<organism evidence="2 3">
    <name type="scientific">Araneus ventricosus</name>
    <name type="common">Orbweaver spider</name>
    <name type="synonym">Epeira ventricosa</name>
    <dbReference type="NCBI Taxonomy" id="182803"/>
    <lineage>
        <taxon>Eukaryota</taxon>
        <taxon>Metazoa</taxon>
        <taxon>Ecdysozoa</taxon>
        <taxon>Arthropoda</taxon>
        <taxon>Chelicerata</taxon>
        <taxon>Arachnida</taxon>
        <taxon>Araneae</taxon>
        <taxon>Araneomorphae</taxon>
        <taxon>Entelegynae</taxon>
        <taxon>Araneoidea</taxon>
        <taxon>Araneidae</taxon>
        <taxon>Araneus</taxon>
    </lineage>
</organism>
<protein>
    <recommendedName>
        <fullName evidence="1">DDE-1 domain-containing protein</fullName>
    </recommendedName>
</protein>
<dbReference type="GO" id="GO:0003676">
    <property type="term" value="F:nucleic acid binding"/>
    <property type="evidence" value="ECO:0007669"/>
    <property type="project" value="InterPro"/>
</dbReference>
<dbReference type="Pfam" id="PF03184">
    <property type="entry name" value="DDE_1"/>
    <property type="match status" value="1"/>
</dbReference>
<dbReference type="InterPro" id="IPR004875">
    <property type="entry name" value="DDE_SF_endonuclease_dom"/>
</dbReference>